<evidence type="ECO:0000313" key="2">
    <source>
        <dbReference type="EMBL" id="OTN75728.1"/>
    </source>
</evidence>
<comment type="caution">
    <text evidence="2">The sequence shown here is derived from an EMBL/GenBank/DDBJ whole genome shotgun (WGS) entry which is preliminary data.</text>
</comment>
<feature type="transmembrane region" description="Helical" evidence="1">
    <location>
        <begin position="42"/>
        <end position="66"/>
    </location>
</feature>
<feature type="transmembrane region" description="Helical" evidence="1">
    <location>
        <begin position="111"/>
        <end position="132"/>
    </location>
</feature>
<evidence type="ECO:0000256" key="1">
    <source>
        <dbReference type="SAM" id="Phobius"/>
    </source>
</evidence>
<dbReference type="RefSeq" id="WP_086273754.1">
    <property type="nucleotide sequence ID" value="NZ_NGKU01000001.1"/>
</dbReference>
<dbReference type="PANTHER" id="PTHR40078">
    <property type="entry name" value="INTEGRAL MEMBRANE PROTEIN-RELATED"/>
    <property type="match status" value="1"/>
</dbReference>
<feature type="transmembrane region" description="Helical" evidence="1">
    <location>
        <begin position="161"/>
        <end position="184"/>
    </location>
</feature>
<dbReference type="Proteomes" id="UP000195043">
    <property type="component" value="Unassembled WGS sequence"/>
</dbReference>
<dbReference type="AlphaFoldDB" id="A0A242A3V8"/>
<keyword evidence="1" id="KW-0472">Membrane</keyword>
<dbReference type="InterPro" id="IPR038750">
    <property type="entry name" value="YczE/YyaS-like"/>
</dbReference>
<keyword evidence="3" id="KW-1185">Reference proteome</keyword>
<gene>
    <name evidence="2" type="ORF">A5886_000804</name>
</gene>
<sequence>MNTKKLAASLLFYSLSALGISMTIKAGVGVSSFNALNVTLASAFIIKAGTVTTIINLLFLLLCWIIEGNQVNARVKRQEYLVMGSSLLFFGYLINGFVYTLFAPVQLTSYSLRLLCFVLGTTISGIGTGQVLRLHLLKFPIEHFCQLIAQKSRWSFKQLRYGIDFVCIALAFIVATGLALPLVIREGTIISFFLLSGAIAWSKERNLIVIKGGSKKIPAQRIEKENR</sequence>
<keyword evidence="1" id="KW-1133">Transmembrane helix</keyword>
<reference evidence="2 3" key="1">
    <citation type="submission" date="2017-05" db="EMBL/GenBank/DDBJ databases">
        <title>The Genome Sequence of Enterococcus sp. 8G7_MSG3316.</title>
        <authorList>
            <consortium name="The Broad Institute Genomics Platform"/>
            <consortium name="The Broad Institute Genomic Center for Infectious Diseases"/>
            <person name="Earl A."/>
            <person name="Manson A."/>
            <person name="Schwartman J."/>
            <person name="Gilmore M."/>
            <person name="Abouelleil A."/>
            <person name="Cao P."/>
            <person name="Chapman S."/>
            <person name="Cusick C."/>
            <person name="Shea T."/>
            <person name="Young S."/>
            <person name="Neafsey D."/>
            <person name="Nusbaum C."/>
            <person name="Birren B."/>
        </authorList>
    </citation>
    <scope>NUCLEOTIDE SEQUENCE [LARGE SCALE GENOMIC DNA]</scope>
    <source>
        <strain evidence="2 3">8G7_MSG3316</strain>
    </source>
</reference>
<dbReference type="PANTHER" id="PTHR40078:SF1">
    <property type="entry name" value="INTEGRAL MEMBRANE PROTEIN"/>
    <property type="match status" value="1"/>
</dbReference>
<feature type="transmembrane region" description="Helical" evidence="1">
    <location>
        <begin position="87"/>
        <end position="105"/>
    </location>
</feature>
<keyword evidence="1" id="KW-0812">Transmembrane</keyword>
<dbReference type="STRING" id="1834191.A5886_000804"/>
<name>A0A242A3V8_9ENTE</name>
<accession>A0A242A3V8</accession>
<dbReference type="EMBL" id="NGKU01000001">
    <property type="protein sequence ID" value="OTN75728.1"/>
    <property type="molecule type" value="Genomic_DNA"/>
</dbReference>
<protein>
    <recommendedName>
        <fullName evidence="4">Integral membrane protein</fullName>
    </recommendedName>
</protein>
<evidence type="ECO:0008006" key="4">
    <source>
        <dbReference type="Google" id="ProtNLM"/>
    </source>
</evidence>
<proteinExistence type="predicted"/>
<dbReference type="Pfam" id="PF19700">
    <property type="entry name" value="DUF6198"/>
    <property type="match status" value="1"/>
</dbReference>
<organism evidence="2 3">
    <name type="scientific">Candidatus Enterococcus testudinis</name>
    <dbReference type="NCBI Taxonomy" id="1834191"/>
    <lineage>
        <taxon>Bacteria</taxon>
        <taxon>Bacillati</taxon>
        <taxon>Bacillota</taxon>
        <taxon>Bacilli</taxon>
        <taxon>Lactobacillales</taxon>
        <taxon>Enterococcaceae</taxon>
        <taxon>Enterococcus</taxon>
    </lineage>
</organism>
<evidence type="ECO:0000313" key="3">
    <source>
        <dbReference type="Proteomes" id="UP000195043"/>
    </source>
</evidence>
<dbReference type="OrthoDB" id="2040705at2"/>